<accession>A0A914YKQ1</accession>
<evidence type="ECO:0000313" key="4">
    <source>
        <dbReference type="Proteomes" id="UP000887577"/>
    </source>
</evidence>
<evidence type="ECO:0000313" key="5">
    <source>
        <dbReference type="WBParaSite" id="PSU_v2.g19459.t1"/>
    </source>
</evidence>
<feature type="coiled-coil region" evidence="1">
    <location>
        <begin position="12"/>
        <end position="106"/>
    </location>
</feature>
<keyword evidence="1" id="KW-0175">Coiled coil</keyword>
<feature type="coiled-coil region" evidence="1">
    <location>
        <begin position="133"/>
        <end position="312"/>
    </location>
</feature>
<proteinExistence type="predicted"/>
<dbReference type="AlphaFoldDB" id="A0A914YKQ1"/>
<dbReference type="Proteomes" id="UP000887577">
    <property type="component" value="Unplaced"/>
</dbReference>
<feature type="region of interest" description="Disordered" evidence="2">
    <location>
        <begin position="334"/>
        <end position="388"/>
    </location>
</feature>
<sequence length="388" mass="43500">MAEVKNENDSLIQSLQAKIDVLGNDKDELQKAFDEKCDEVKEIKSDAENKRAEFNAELSRLIAQLSKTVAEVREYETEANAVKNEVDELQTEIDSLNLRLIEAEKQKDIDIEILKADLINISAAKDDEINQHKIVAEKEKTELQDELARLNDQLLKATEEIEEYKTATENAQKEIGDLQAIVTKGKEILNARIAEVKNENDSLIQSLQAEIDVLGNDKDELQKAFDEKCDEAKQLKINAENEKAEFDVELSRLIDQLSKTTADAEEYKAKTDAAKKEIDDLSAANEKLKTKISKLYDDLDEADAEKKESSELIFNLTTKLSKYIGEDGAEIRAGIDMGEVMSPRPPPSPDTSFKSVAEEPQPSSSQLDNDDNEKDVTPTKSKGIPKRK</sequence>
<dbReference type="Pfam" id="PF26095">
    <property type="entry name" value="CC_Bre1"/>
    <property type="match status" value="1"/>
</dbReference>
<keyword evidence="4" id="KW-1185">Reference proteome</keyword>
<organism evidence="4 5">
    <name type="scientific">Panagrolaimus superbus</name>
    <dbReference type="NCBI Taxonomy" id="310955"/>
    <lineage>
        <taxon>Eukaryota</taxon>
        <taxon>Metazoa</taxon>
        <taxon>Ecdysozoa</taxon>
        <taxon>Nematoda</taxon>
        <taxon>Chromadorea</taxon>
        <taxon>Rhabditida</taxon>
        <taxon>Tylenchina</taxon>
        <taxon>Panagrolaimomorpha</taxon>
        <taxon>Panagrolaimoidea</taxon>
        <taxon>Panagrolaimidae</taxon>
        <taxon>Panagrolaimus</taxon>
    </lineage>
</organism>
<name>A0A914YKQ1_9BILA</name>
<reference evidence="5" key="1">
    <citation type="submission" date="2022-11" db="UniProtKB">
        <authorList>
            <consortium name="WormBaseParasite"/>
        </authorList>
    </citation>
    <scope>IDENTIFICATION</scope>
</reference>
<dbReference type="WBParaSite" id="PSU_v2.g19459.t1">
    <property type="protein sequence ID" value="PSU_v2.g19459.t1"/>
    <property type="gene ID" value="PSU_v2.g19459"/>
</dbReference>
<dbReference type="Gene3D" id="1.10.287.1490">
    <property type="match status" value="1"/>
</dbReference>
<dbReference type="InterPro" id="IPR058643">
    <property type="entry name" value="BRE1-like_CC"/>
</dbReference>
<protein>
    <submittedName>
        <fullName evidence="5">Tropomyosin</fullName>
    </submittedName>
</protein>
<evidence type="ECO:0000256" key="1">
    <source>
        <dbReference type="SAM" id="Coils"/>
    </source>
</evidence>
<evidence type="ECO:0000256" key="2">
    <source>
        <dbReference type="SAM" id="MobiDB-lite"/>
    </source>
</evidence>
<evidence type="ECO:0000259" key="3">
    <source>
        <dbReference type="Pfam" id="PF26095"/>
    </source>
</evidence>
<feature type="domain" description="BRE1-like coiled-coil containing" evidence="3">
    <location>
        <begin position="19"/>
        <end position="108"/>
    </location>
</feature>